<dbReference type="AlphaFoldDB" id="A0A9Q0LWL2"/>
<organism evidence="2 3">
    <name type="scientific">Anaeramoeba ignava</name>
    <name type="common">Anaerobic marine amoeba</name>
    <dbReference type="NCBI Taxonomy" id="1746090"/>
    <lineage>
        <taxon>Eukaryota</taxon>
        <taxon>Metamonada</taxon>
        <taxon>Anaeramoebidae</taxon>
        <taxon>Anaeramoeba</taxon>
    </lineage>
</organism>
<evidence type="ECO:0000313" key="2">
    <source>
        <dbReference type="EMBL" id="KAJ5078650.1"/>
    </source>
</evidence>
<feature type="coiled-coil region" evidence="1">
    <location>
        <begin position="442"/>
        <end position="471"/>
    </location>
</feature>
<keyword evidence="1" id="KW-0175">Coiled coil</keyword>
<dbReference type="Proteomes" id="UP001149090">
    <property type="component" value="Unassembled WGS sequence"/>
</dbReference>
<proteinExistence type="predicted"/>
<reference evidence="2" key="1">
    <citation type="submission" date="2022-10" db="EMBL/GenBank/DDBJ databases">
        <title>Novel sulphate-reducing endosymbionts in the free-living metamonad Anaeramoeba.</title>
        <authorList>
            <person name="Jerlstrom-Hultqvist J."/>
            <person name="Cepicka I."/>
            <person name="Gallot-Lavallee L."/>
            <person name="Salas-Leiva D."/>
            <person name="Curtis B.A."/>
            <person name="Zahonova K."/>
            <person name="Pipaliya S."/>
            <person name="Dacks J."/>
            <person name="Roger A.J."/>
        </authorList>
    </citation>
    <scope>NUCLEOTIDE SEQUENCE</scope>
    <source>
        <strain evidence="2">BMAN</strain>
    </source>
</reference>
<dbReference type="EMBL" id="JAPDFW010000052">
    <property type="protein sequence ID" value="KAJ5078650.1"/>
    <property type="molecule type" value="Genomic_DNA"/>
</dbReference>
<gene>
    <name evidence="2" type="ORF">M0811_14835</name>
</gene>
<name>A0A9Q0LWL2_ANAIG</name>
<comment type="caution">
    <text evidence="2">The sequence shown here is derived from an EMBL/GenBank/DDBJ whole genome shotgun (WGS) entry which is preliminary data.</text>
</comment>
<accession>A0A9Q0LWL2</accession>
<evidence type="ECO:0000256" key="1">
    <source>
        <dbReference type="SAM" id="Coils"/>
    </source>
</evidence>
<sequence>MSFFIQNISKLSKKKLNFSFLKNHFSKNYKDENYFLNKKNTEEIQKIWKQRPKIENEKERRVWFFNFAKILLLEKNQNLIETNSSLLKTFISNTKQFQSLLDSGEIYPFELLLETIYLLFKLKNLTFSEINLNEYQNFYVSLPMFKIITKSVYNREIILKTGAVQIIFDLFEIANQIKELKKFENDLIKSIHSIQFSEFFLSNICSILLNFLDANNTSINKYKWMENGKLIPLLISLFNQSFRISNNSLCTLVHYKNEMKFLKIFQISILFTNFTKSNSIFSKENQNLNLDENNQEQNDISFQIKQNAHLTRIFVIEILENLIVKYPHLIYQIGQKNSITILVDYILSIIVTFSSKDIFNKKQSDEEKNNSNNLNDNKQVLDSEKLPEKLNFDMEKSPFSCFQYYNSKYNIIQLDLSSLSFDNLFSNQIFSRLFQAISQFYESIYKIELQQQEKQKEQQNNQQNIQENKQEIQNFYFSQRFFSIFIGIFKPDFRKNIYESSSA</sequence>
<keyword evidence="3" id="KW-1185">Reference proteome</keyword>
<evidence type="ECO:0000313" key="3">
    <source>
        <dbReference type="Proteomes" id="UP001149090"/>
    </source>
</evidence>
<protein>
    <submittedName>
        <fullName evidence="2">Uncharacterized protein</fullName>
    </submittedName>
</protein>